<name>A0A4V3SHW0_9PEZI</name>
<organism evidence="1 2">
    <name type="scientific">Ascodesmis nigricans</name>
    <dbReference type="NCBI Taxonomy" id="341454"/>
    <lineage>
        <taxon>Eukaryota</taxon>
        <taxon>Fungi</taxon>
        <taxon>Dikarya</taxon>
        <taxon>Ascomycota</taxon>
        <taxon>Pezizomycotina</taxon>
        <taxon>Pezizomycetes</taxon>
        <taxon>Pezizales</taxon>
        <taxon>Ascodesmidaceae</taxon>
        <taxon>Ascodesmis</taxon>
    </lineage>
</organism>
<evidence type="ECO:0000313" key="2">
    <source>
        <dbReference type="Proteomes" id="UP000298138"/>
    </source>
</evidence>
<sequence>MSDLGKCPTCMECMIICEDTGGMTKLNLMTPSWVYADKRFSWNAHARTLINLLITSPWNSE</sequence>
<keyword evidence="2" id="KW-1185">Reference proteome</keyword>
<dbReference type="InParanoid" id="A0A4V3SHW0"/>
<proteinExistence type="predicted"/>
<evidence type="ECO:0000313" key="1">
    <source>
        <dbReference type="EMBL" id="TGZ77674.1"/>
    </source>
</evidence>
<dbReference type="AlphaFoldDB" id="A0A4V3SHW0"/>
<dbReference type="Proteomes" id="UP000298138">
    <property type="component" value="Unassembled WGS sequence"/>
</dbReference>
<accession>A0A4V3SHW0</accession>
<reference evidence="1 2" key="1">
    <citation type="submission" date="2019-04" db="EMBL/GenBank/DDBJ databases">
        <title>Comparative genomics and transcriptomics to analyze fruiting body development in filamentous ascomycetes.</title>
        <authorList>
            <consortium name="DOE Joint Genome Institute"/>
            <person name="Lutkenhaus R."/>
            <person name="Traeger S."/>
            <person name="Breuer J."/>
            <person name="Kuo A."/>
            <person name="Lipzen A."/>
            <person name="Pangilinan J."/>
            <person name="Dilworth D."/>
            <person name="Sandor L."/>
            <person name="Poggeler S."/>
            <person name="Barry K."/>
            <person name="Grigoriev I.V."/>
            <person name="Nowrousian M."/>
        </authorList>
    </citation>
    <scope>NUCLEOTIDE SEQUENCE [LARGE SCALE GENOMIC DNA]</scope>
    <source>
        <strain evidence="1 2">CBS 389.68</strain>
    </source>
</reference>
<gene>
    <name evidence="1" type="ORF">EX30DRAFT_343894</name>
</gene>
<protein>
    <submittedName>
        <fullName evidence="1">Uncharacterized protein</fullName>
    </submittedName>
</protein>
<dbReference type="EMBL" id="ML220150">
    <property type="protein sequence ID" value="TGZ77674.1"/>
    <property type="molecule type" value="Genomic_DNA"/>
</dbReference>